<sequence>MARNVEEIFGGVVVAPHQIPFKYTSTNGGETFLSLPFYPITGFVTINGGVQVPLDNFELDGNTLNLGRELEPGDVVFCLFDKIMSPQDASNNAVRIYKFLSVGGETEFTPDFTTYGVQSLYIDGKYKTPGEDYNYFKTSGKVVLDTALPTGVWVVAEMSIKQNIPALAGDNGACEIGTESGKTVQETLDDIGYNLASVEKLMTDVTDKSPVHTHGFYKSMDGGHGDWYKTGNTNLTKAGTHDVSKALVYNAKGTEYALNIAVDNISVLANGAKSYDYAECIDKTTDNFVCLGQVINGIESHLTLGVSTANNIDTYDGGKRTNIIVPTDSYRIGKESAKLYSGVAYHLNASRIFVFAGASYQYSVTGKRLNGFQHGVDEITEKWEAVNRGIYWGSVSLQNTSIHGGTLFGDHTIRSLRDECSSGVGVLVLNPEGFSTHGLLIRETFMWALVETTAEVEATEFNQNGHAFDNDSIDYKYIVDAWVNAGITSRFGNFNRTAHNNSKFMGGRRGTYRNGCDWSALYNCEVTNRLAWRNAANVSGEIPEYIAVCTGTAMHVSGGYWGPAAAKDYNARYGTVYGTAQNHVFTAVYTEWTYNFYTVSAWGFNGKASRLQGLHLDLVSVYKDNFTEYSQIRFEGGCFGTIDDGGNYTYPEGFYHYDTPNGQTAYAIGSPVRDTGAFRHNGFDFKYGPYNMYLTAGTDWDSWRDRPYAKEMFNPYGMQINSGTAFLPWQIPATKSMVCFWIKDLTGNFDPRNIVAWITAASQDGPNTDEALYKSFAEKVVDFGNGYKMLMLAQKRLSAWDGQYTFARNANITVTVPAETPIVLKAVEAYTGGIPLFPNGCGNYTPESSGTSILSPVTNQVGLDSSLGGGLFFNGDIIGPWVHMRRTASGYRFSPSLTNGYTLARKMVTGGYALDSSFKVAFSATITAVNSNNTTIIEVPTAQLPYIAVGIPLYVTGGSSTSATGTFHLVKRIANADGTSSARYLVQGVLGAVGDVLTVDQNQLSSYTFFNDMNYNALTAATLVLTGTSQATAHRSSVSAGIGYGGASGTKAMEWYFNGGTTPSHRLVASSASGMTLEAGGNFSVAGNTFPSADGTYSLGTSSSRWTQVFANNSTIATSNRDKKTNIRQITPVEVSAFYEIAMLNSVWQWMEKYQVEGDDARLHSGPTVQDAIEIMDKYGLDWTQYSAFCYDKWDARDAVVETWDAEYETIPGTDAEYDEEGNLIVEAVPEVKVLVREAGSKVIEPALEAGEDYAFRKEELLFWITRAIVQKQKDIETRLSDLESKFK</sequence>
<evidence type="ECO:0000256" key="1">
    <source>
        <dbReference type="ARBA" id="ARBA00004328"/>
    </source>
</evidence>
<dbReference type="SMR" id="A0A2H5BNP5"/>
<reference evidence="4 5" key="2">
    <citation type="journal article" date="2019" name="Microbiol. Resour. Announc.">
        <title>Complete Genome Sequence of Klebsiella pneumoniae Myophage May.</title>
        <authorList>
            <person name="Nguyen K.T."/>
            <person name="Bonasera R."/>
            <person name="Benson G."/>
            <person name="Hernandez-Morales A.C."/>
            <person name="Gill J.J."/>
            <person name="Liu M."/>
        </authorList>
    </citation>
    <scope>NUCLEOTIDE SEQUENCE [LARGE SCALE GENOMIC DNA]</scope>
</reference>
<keyword evidence="2" id="KW-0946">Virion</keyword>
<dbReference type="GO" id="GO:0098015">
    <property type="term" value="C:virus tail"/>
    <property type="evidence" value="ECO:0007669"/>
    <property type="project" value="UniProtKB-KW"/>
</dbReference>
<keyword evidence="2" id="KW-1227">Viral tail protein</keyword>
<keyword evidence="5" id="KW-1185">Reference proteome</keyword>
<dbReference type="CDD" id="cd10144">
    <property type="entry name" value="Peptidase_S74_CIMCD"/>
    <property type="match status" value="1"/>
</dbReference>
<organism evidence="4 5">
    <name type="scientific">Klebsiella phage May</name>
    <dbReference type="NCBI Taxonomy" id="2054272"/>
    <lineage>
        <taxon>Viruses</taxon>
        <taxon>Duplodnaviria</taxon>
        <taxon>Heunggongvirae</taxon>
        <taxon>Uroviricota</taxon>
        <taxon>Caudoviricetes</taxon>
        <taxon>Pantevenvirales</taxon>
        <taxon>Ackermannviridae</taxon>
        <taxon>Taipeivirus</taxon>
        <taxon>Taipeivirus may</taxon>
    </lineage>
</organism>
<gene>
    <name evidence="4" type="ORF">CPT_May_045</name>
</gene>
<dbReference type="Proteomes" id="UP000241345">
    <property type="component" value="Segment"/>
</dbReference>
<dbReference type="EMBL" id="MG428991">
    <property type="protein sequence ID" value="AUG87959.1"/>
    <property type="molecule type" value="Genomic_DNA"/>
</dbReference>
<evidence type="ECO:0000259" key="3">
    <source>
        <dbReference type="PROSITE" id="PS51688"/>
    </source>
</evidence>
<proteinExistence type="predicted"/>
<reference evidence="5" key="1">
    <citation type="submission" date="2017-11" db="EMBL/GenBank/DDBJ databases">
        <title>Complete Genome of Klebsiella pneumoniae Myophage May.</title>
        <authorList>
            <person name="Nguyen K."/>
            <person name="Bonasera R."/>
            <person name="Gill J.J."/>
            <person name="Liu M."/>
        </authorList>
    </citation>
    <scope>NUCLEOTIDE SEQUENCE [LARGE SCALE GENOMIC DNA]</scope>
</reference>
<dbReference type="Pfam" id="PF13884">
    <property type="entry name" value="Peptidase_S74"/>
    <property type="match status" value="1"/>
</dbReference>
<evidence type="ECO:0000313" key="5">
    <source>
        <dbReference type="Proteomes" id="UP000241345"/>
    </source>
</evidence>
<dbReference type="PROSITE" id="PS51688">
    <property type="entry name" value="ICA"/>
    <property type="match status" value="1"/>
</dbReference>
<feature type="domain" description="Peptidase S74" evidence="3">
    <location>
        <begin position="1119"/>
        <end position="1287"/>
    </location>
</feature>
<evidence type="ECO:0000313" key="4">
    <source>
        <dbReference type="EMBL" id="AUG87959.1"/>
    </source>
</evidence>
<comment type="subcellular location">
    <subcellularLocation>
        <location evidence="1">Virion</location>
    </subcellularLocation>
</comment>
<dbReference type="Gene3D" id="1.10.10.10">
    <property type="entry name" value="Winged helix-like DNA-binding domain superfamily/Winged helix DNA-binding domain"/>
    <property type="match status" value="1"/>
</dbReference>
<dbReference type="InterPro" id="IPR036388">
    <property type="entry name" value="WH-like_DNA-bd_sf"/>
</dbReference>
<accession>A0A2H5BNP5</accession>
<dbReference type="InterPro" id="IPR030392">
    <property type="entry name" value="S74_ICA"/>
</dbReference>
<name>A0A2H5BNP5_9CAUD</name>
<evidence type="ECO:0000256" key="2">
    <source>
        <dbReference type="ARBA" id="ARBA00022732"/>
    </source>
</evidence>
<protein>
    <submittedName>
        <fullName evidence="4">Tail spike protein</fullName>
    </submittedName>
</protein>